<evidence type="ECO:0000256" key="1">
    <source>
        <dbReference type="SAM" id="Coils"/>
    </source>
</evidence>
<comment type="caution">
    <text evidence="2">The sequence shown here is derived from an EMBL/GenBank/DDBJ whole genome shotgun (WGS) entry which is preliminary data.</text>
</comment>
<keyword evidence="1" id="KW-0175">Coiled coil</keyword>
<reference evidence="2 3" key="1">
    <citation type="submission" date="2023-08" db="EMBL/GenBank/DDBJ databases">
        <title>Microbacterium aquilitoris sp. nov. and Microbacterium gwkjibeachense sp. nov., isolated from beach.</title>
        <authorList>
            <person name="Lee S.D."/>
            <person name="Yang H."/>
            <person name="Kim I."/>
        </authorList>
    </citation>
    <scope>NUCLEOTIDE SEQUENCE [LARGE SCALE GENOMIC DNA]</scope>
    <source>
        <strain evidence="2 3">KSW-18</strain>
    </source>
</reference>
<evidence type="ECO:0000313" key="2">
    <source>
        <dbReference type="EMBL" id="MDT3329904.1"/>
    </source>
</evidence>
<protein>
    <submittedName>
        <fullName evidence="2">DUF3732 domain-containing protein</fullName>
    </submittedName>
</protein>
<dbReference type="EMBL" id="JAUZVT010000001">
    <property type="protein sequence ID" value="MDT3329904.1"/>
    <property type="molecule type" value="Genomic_DNA"/>
</dbReference>
<organism evidence="2 3">
    <name type="scientific">Microbacterium aquilitoris</name>
    <dbReference type="NCBI Taxonomy" id="3067307"/>
    <lineage>
        <taxon>Bacteria</taxon>
        <taxon>Bacillati</taxon>
        <taxon>Actinomycetota</taxon>
        <taxon>Actinomycetes</taxon>
        <taxon>Micrococcales</taxon>
        <taxon>Microbacteriaceae</taxon>
        <taxon>Microbacterium</taxon>
    </lineage>
</organism>
<dbReference type="SUPFAM" id="SSF52540">
    <property type="entry name" value="P-loop containing nucleoside triphosphate hydrolases"/>
    <property type="match status" value="1"/>
</dbReference>
<feature type="coiled-coil region" evidence="1">
    <location>
        <begin position="280"/>
        <end position="307"/>
    </location>
</feature>
<name>A0ABU3GGS9_9MICO</name>
<feature type="coiled-coil region" evidence="1">
    <location>
        <begin position="386"/>
        <end position="413"/>
    </location>
</feature>
<dbReference type="Proteomes" id="UP001262835">
    <property type="component" value="Unassembled WGS sequence"/>
</dbReference>
<dbReference type="InterPro" id="IPR022205">
    <property type="entry name" value="DUF3732"/>
</dbReference>
<proteinExistence type="predicted"/>
<dbReference type="RefSeq" id="WP_311869674.1">
    <property type="nucleotide sequence ID" value="NZ_JAUZVT010000001.1"/>
</dbReference>
<dbReference type="Pfam" id="PF12532">
    <property type="entry name" value="DUF3732"/>
    <property type="match status" value="1"/>
</dbReference>
<sequence>MQLLATGVYSRSGQRRDVRFRPNALNILTGKSKTGKSALLHVVEFCLGRNTVTIPSGTISENASWYYALVVVGDQRIFIARPNPETATTTHAMVRFGGEDLEPLDHAELEVNADTDVIRDALSDRIGVERYTVQPEPGSLRYPIEVSIKQALFYCFQTQNEIGNSEVLFHRAADGQIKSTIRDTLPYFLGAATPEQFAIQRQLLNARRQLQRSLNEISVVDADAAEQTPRIMRLLAAADSLGLMTTAEAFAALSPRDQLESILQASRPEPDISPDLAGLYGEATRALEELNGEIRRIDARAETLRSLQSARASAEHEIAHQVDRLSAVEVMAPRRRVEGDPETCPLCHSVLPEPDETISAIQSHLDGLRLRLQAAVDTDRQRQVAMDALLARRADATAEIRTLLARLDSLRRDETDEVDGLPLRERVAQLKGRVMQELERGVDTRDEVNILRGRAATLRGQIARLEELLAADSPELATQHALDQISGNLTEYARALGLEGSEHHIVFDLPSLSVAALYPGGRRPLARMGSGENWVGYHLVAHLAFHHWFATQARPVPRFLMLDQPTQAFFPEEIVDAAEDEDADWEGVRRQFTLLARYVDELDGAMQVIVCDHANLSDQWFQDAVIANWRNGEALIPVDWLDGMQT</sequence>
<accession>A0ABU3GGS9</accession>
<keyword evidence="3" id="KW-1185">Reference proteome</keyword>
<gene>
    <name evidence="2" type="ORF">Q9S78_04405</name>
</gene>
<dbReference type="InterPro" id="IPR027417">
    <property type="entry name" value="P-loop_NTPase"/>
</dbReference>
<evidence type="ECO:0000313" key="3">
    <source>
        <dbReference type="Proteomes" id="UP001262835"/>
    </source>
</evidence>